<name>A0A4Q1BG53_TREME</name>
<dbReference type="AlphaFoldDB" id="A0A4Q1BG53"/>
<sequence length="188" mass="21244">MSPLFLIKLPNPRGTEVETIFSAVSTKGDKVSIVTNFAPNPEDRMLLGHPYNREENTAKLDGSLLPDNNNSDVWDTCTLGNLPQLPLNTAILEEVDMFQSEVPSISKQLTTLGAQQRPDLKFKQEVPALFDRIAVRQDYLQRLCWATVAMAEHMNRSKQRIDEKIVELSRCTAWLEDPIWPSGHTGIR</sequence>
<dbReference type="InParanoid" id="A0A4Q1BG53"/>
<organism evidence="1 2">
    <name type="scientific">Tremella mesenterica</name>
    <name type="common">Jelly fungus</name>
    <dbReference type="NCBI Taxonomy" id="5217"/>
    <lineage>
        <taxon>Eukaryota</taxon>
        <taxon>Fungi</taxon>
        <taxon>Dikarya</taxon>
        <taxon>Basidiomycota</taxon>
        <taxon>Agaricomycotina</taxon>
        <taxon>Tremellomycetes</taxon>
        <taxon>Tremellales</taxon>
        <taxon>Tremellaceae</taxon>
        <taxon>Tremella</taxon>
    </lineage>
</organism>
<dbReference type="Proteomes" id="UP000289152">
    <property type="component" value="Unassembled WGS sequence"/>
</dbReference>
<keyword evidence="2" id="KW-1185">Reference proteome</keyword>
<gene>
    <name evidence="1" type="ORF">M231_06583</name>
</gene>
<accession>A0A4Q1BG53</accession>
<proteinExistence type="predicted"/>
<evidence type="ECO:0000313" key="2">
    <source>
        <dbReference type="Proteomes" id="UP000289152"/>
    </source>
</evidence>
<protein>
    <submittedName>
        <fullName evidence="1">Uncharacterized protein</fullName>
    </submittedName>
</protein>
<evidence type="ECO:0000313" key="1">
    <source>
        <dbReference type="EMBL" id="RXK36141.1"/>
    </source>
</evidence>
<dbReference type="EMBL" id="SDIL01000107">
    <property type="protein sequence ID" value="RXK36141.1"/>
    <property type="molecule type" value="Genomic_DNA"/>
</dbReference>
<comment type="caution">
    <text evidence="1">The sequence shown here is derived from an EMBL/GenBank/DDBJ whole genome shotgun (WGS) entry which is preliminary data.</text>
</comment>
<reference evidence="1 2" key="1">
    <citation type="submission" date="2016-06" db="EMBL/GenBank/DDBJ databases">
        <title>Evolution of pathogenesis and genome organization in the Tremellales.</title>
        <authorList>
            <person name="Cuomo C."/>
            <person name="Litvintseva A."/>
            <person name="Heitman J."/>
            <person name="Chen Y."/>
            <person name="Sun S."/>
            <person name="Springer D."/>
            <person name="Dromer F."/>
            <person name="Young S."/>
            <person name="Zeng Q."/>
            <person name="Chapman S."/>
            <person name="Gujja S."/>
            <person name="Saif S."/>
            <person name="Birren B."/>
        </authorList>
    </citation>
    <scope>NUCLEOTIDE SEQUENCE [LARGE SCALE GENOMIC DNA]</scope>
    <source>
        <strain evidence="1 2">ATCC 28783</strain>
    </source>
</reference>